<evidence type="ECO:0000256" key="1">
    <source>
        <dbReference type="ARBA" id="ARBA00004418"/>
    </source>
</evidence>
<feature type="chain" id="PRO_5025376010" evidence="7">
    <location>
        <begin position="22"/>
        <end position="259"/>
    </location>
</feature>
<dbReference type="InterPro" id="IPR018313">
    <property type="entry name" value="SBP_3_CS"/>
</dbReference>
<evidence type="ECO:0000256" key="3">
    <source>
        <dbReference type="ARBA" id="ARBA00022448"/>
    </source>
</evidence>
<comment type="caution">
    <text evidence="9">The sequence shown here is derived from an EMBL/GenBank/DDBJ whole genome shotgun (WGS) entry which is preliminary data.</text>
</comment>
<gene>
    <name evidence="9" type="ORF">G3574_00560</name>
</gene>
<dbReference type="SMART" id="SM00062">
    <property type="entry name" value="PBPb"/>
    <property type="match status" value="1"/>
</dbReference>
<dbReference type="Proteomes" id="UP000482155">
    <property type="component" value="Unassembled WGS sequence"/>
</dbReference>
<dbReference type="SUPFAM" id="SSF53850">
    <property type="entry name" value="Periplasmic binding protein-like II"/>
    <property type="match status" value="1"/>
</dbReference>
<dbReference type="Gene3D" id="3.40.190.10">
    <property type="entry name" value="Periplasmic binding protein-like II"/>
    <property type="match status" value="2"/>
</dbReference>
<sequence length="259" mass="27915">MYRLVVCTAVAFAAASFPAIARDITEIRFGTDPGNAPFEFKTKDGKLAGFDIELGDAICAHLKAKCTWVENDFDGMIPALKAKKFDAINASMSITEKRLKEIDFSNRVTLSPPRMIAKAGANLLPTAESLKGKRIGVQQGTTHETFAKEKLARNGVDVVSYAKNDQIYADLQAGRLDAGLMDAVEATEGFLKKPAGKGFAYAGPVLKDEKIFGTGTGFGVRKGDAELKEALNKALADLKANGTYKKIMTKYFDTDVSGD</sequence>
<evidence type="ECO:0000256" key="7">
    <source>
        <dbReference type="SAM" id="SignalP"/>
    </source>
</evidence>
<evidence type="ECO:0000256" key="2">
    <source>
        <dbReference type="ARBA" id="ARBA00010333"/>
    </source>
</evidence>
<evidence type="ECO:0000313" key="9">
    <source>
        <dbReference type="EMBL" id="NEX59557.1"/>
    </source>
</evidence>
<evidence type="ECO:0000259" key="8">
    <source>
        <dbReference type="SMART" id="SM00062"/>
    </source>
</evidence>
<dbReference type="PANTHER" id="PTHR35936:SF13">
    <property type="entry name" value="HISTIDINE-BINDING PERIPLASMIC PROTEIN"/>
    <property type="match status" value="1"/>
</dbReference>
<reference evidence="9 10" key="1">
    <citation type="submission" date="2020-02" db="EMBL/GenBank/DDBJ databases">
        <authorList>
            <person name="Kim M.K."/>
        </authorList>
    </citation>
    <scope>NUCLEOTIDE SEQUENCE [LARGE SCALE GENOMIC DNA]</scope>
    <source>
        <strain evidence="9 10">17J57-3</strain>
    </source>
</reference>
<name>A0A6B3SF82_9BURK</name>
<keyword evidence="10" id="KW-1185">Reference proteome</keyword>
<dbReference type="InterPro" id="IPR001638">
    <property type="entry name" value="Solute-binding_3/MltF_N"/>
</dbReference>
<evidence type="ECO:0000313" key="10">
    <source>
        <dbReference type="Proteomes" id="UP000482155"/>
    </source>
</evidence>
<dbReference type="InterPro" id="IPR005768">
    <property type="entry name" value="Lys_Arg_Orn-bd"/>
</dbReference>
<evidence type="ECO:0000256" key="4">
    <source>
        <dbReference type="ARBA" id="ARBA00022729"/>
    </source>
</evidence>
<feature type="signal peptide" evidence="7">
    <location>
        <begin position="1"/>
        <end position="21"/>
    </location>
</feature>
<dbReference type="Pfam" id="PF00497">
    <property type="entry name" value="SBP_bac_3"/>
    <property type="match status" value="1"/>
</dbReference>
<dbReference type="AlphaFoldDB" id="A0A6B3SF82"/>
<keyword evidence="5" id="KW-0574">Periplasm</keyword>
<dbReference type="EMBL" id="JAAIVB010000003">
    <property type="protein sequence ID" value="NEX59557.1"/>
    <property type="molecule type" value="Genomic_DNA"/>
</dbReference>
<accession>A0A6B3SF82</accession>
<dbReference type="NCBIfam" id="TIGR01096">
    <property type="entry name" value="3A0103s03R"/>
    <property type="match status" value="1"/>
</dbReference>
<evidence type="ECO:0000256" key="6">
    <source>
        <dbReference type="RuleBase" id="RU003744"/>
    </source>
</evidence>
<keyword evidence="4 7" id="KW-0732">Signal</keyword>
<dbReference type="GO" id="GO:0030288">
    <property type="term" value="C:outer membrane-bounded periplasmic space"/>
    <property type="evidence" value="ECO:0007669"/>
    <property type="project" value="InterPro"/>
</dbReference>
<feature type="domain" description="Solute-binding protein family 3/N-terminal" evidence="8">
    <location>
        <begin position="26"/>
        <end position="255"/>
    </location>
</feature>
<protein>
    <submittedName>
        <fullName evidence="9">ABC transporter substrate-binding protein</fullName>
    </submittedName>
</protein>
<comment type="subcellular location">
    <subcellularLocation>
        <location evidence="1">Periplasm</location>
    </subcellularLocation>
</comment>
<dbReference type="PANTHER" id="PTHR35936">
    <property type="entry name" value="MEMBRANE-BOUND LYTIC MUREIN TRANSGLYCOSYLASE F"/>
    <property type="match status" value="1"/>
</dbReference>
<proteinExistence type="inferred from homology"/>
<dbReference type="RefSeq" id="WP_163959866.1">
    <property type="nucleotide sequence ID" value="NZ_JAAIVB010000003.1"/>
</dbReference>
<comment type="similarity">
    <text evidence="2 6">Belongs to the bacterial solute-binding protein 3 family.</text>
</comment>
<keyword evidence="3" id="KW-0813">Transport</keyword>
<evidence type="ECO:0000256" key="5">
    <source>
        <dbReference type="ARBA" id="ARBA00022764"/>
    </source>
</evidence>
<organism evidence="9 10">
    <name type="scientific">Noviherbaspirillum galbum</name>
    <dbReference type="NCBI Taxonomy" id="2709383"/>
    <lineage>
        <taxon>Bacteria</taxon>
        <taxon>Pseudomonadati</taxon>
        <taxon>Pseudomonadota</taxon>
        <taxon>Betaproteobacteria</taxon>
        <taxon>Burkholderiales</taxon>
        <taxon>Oxalobacteraceae</taxon>
        <taxon>Noviherbaspirillum</taxon>
    </lineage>
</organism>
<dbReference type="PROSITE" id="PS01039">
    <property type="entry name" value="SBP_BACTERIAL_3"/>
    <property type="match status" value="1"/>
</dbReference>
<dbReference type="CDD" id="cd13703">
    <property type="entry name" value="PBP2_HisJ_LAO"/>
    <property type="match status" value="1"/>
</dbReference>